<gene>
    <name evidence="1" type="ORF">K3G42_001440</name>
</gene>
<protein>
    <submittedName>
        <fullName evidence="1">Uncharacterized protein</fullName>
    </submittedName>
</protein>
<name>A0ACB8FZB1_9SAUR</name>
<reference evidence="1" key="1">
    <citation type="submission" date="2021-08" db="EMBL/GenBank/DDBJ databases">
        <title>The first chromosome-level gecko genome reveals the dynamic sex chromosomes of Neotropical dwarf geckos (Sphaerodactylidae: Sphaerodactylus).</title>
        <authorList>
            <person name="Pinto B.J."/>
            <person name="Keating S.E."/>
            <person name="Gamble T."/>
        </authorList>
    </citation>
    <scope>NUCLEOTIDE SEQUENCE</scope>
    <source>
        <strain evidence="1">TG3544</strain>
    </source>
</reference>
<evidence type="ECO:0000313" key="2">
    <source>
        <dbReference type="Proteomes" id="UP000827872"/>
    </source>
</evidence>
<evidence type="ECO:0000313" key="1">
    <source>
        <dbReference type="EMBL" id="KAH8012783.1"/>
    </source>
</evidence>
<sequence length="101" mass="11683">MSASHKVQLRTEMASELWGISDIHPRAGTGPTGSYTTGRGRAIRDCWLGKDPKKNRDHPHEWTENIMEQGCMSSYLVFFSFLFYGTQWEKKSNDFKLLNLR</sequence>
<accession>A0ACB8FZB1</accession>
<comment type="caution">
    <text evidence="1">The sequence shown here is derived from an EMBL/GenBank/DDBJ whole genome shotgun (WGS) entry which is preliminary data.</text>
</comment>
<proteinExistence type="predicted"/>
<keyword evidence="2" id="KW-1185">Reference proteome</keyword>
<organism evidence="1 2">
    <name type="scientific">Sphaerodactylus townsendi</name>
    <dbReference type="NCBI Taxonomy" id="933632"/>
    <lineage>
        <taxon>Eukaryota</taxon>
        <taxon>Metazoa</taxon>
        <taxon>Chordata</taxon>
        <taxon>Craniata</taxon>
        <taxon>Vertebrata</taxon>
        <taxon>Euteleostomi</taxon>
        <taxon>Lepidosauria</taxon>
        <taxon>Squamata</taxon>
        <taxon>Bifurcata</taxon>
        <taxon>Gekkota</taxon>
        <taxon>Sphaerodactylidae</taxon>
        <taxon>Sphaerodactylus</taxon>
    </lineage>
</organism>
<dbReference type="EMBL" id="CM037615">
    <property type="protein sequence ID" value="KAH8012783.1"/>
    <property type="molecule type" value="Genomic_DNA"/>
</dbReference>
<dbReference type="Proteomes" id="UP000827872">
    <property type="component" value="Linkage Group LG02"/>
</dbReference>